<gene>
    <name evidence="5" type="ORF">K469DRAFT_462231</name>
</gene>
<dbReference type="InterPro" id="IPR037141">
    <property type="entry name" value="NDT80_DNA-bd_dom_sf"/>
</dbReference>
<evidence type="ECO:0000313" key="6">
    <source>
        <dbReference type="Proteomes" id="UP000800200"/>
    </source>
</evidence>
<organism evidence="5 6">
    <name type="scientific">Zopfia rhizophila CBS 207.26</name>
    <dbReference type="NCBI Taxonomy" id="1314779"/>
    <lineage>
        <taxon>Eukaryota</taxon>
        <taxon>Fungi</taxon>
        <taxon>Dikarya</taxon>
        <taxon>Ascomycota</taxon>
        <taxon>Pezizomycotina</taxon>
        <taxon>Dothideomycetes</taxon>
        <taxon>Dothideomycetes incertae sedis</taxon>
        <taxon>Zopfiaceae</taxon>
        <taxon>Zopfia</taxon>
    </lineage>
</organism>
<evidence type="ECO:0000259" key="4">
    <source>
        <dbReference type="PROSITE" id="PS51517"/>
    </source>
</evidence>
<dbReference type="Proteomes" id="UP000800200">
    <property type="component" value="Unassembled WGS sequence"/>
</dbReference>
<sequence>PSFNVQENYIDITCEGSTVTPTIEAEIQKGFFWSSDRVWTCYRRNYFAVSVSFGLDPWIANGHLYLNQGGSKGPEQIQSMAMSLSAAVDGTSGKSIELIQLTPKRDKGPQLPVKRELLSPTPPGKSRNGHTYGIGSFHTTTAMAGPQLPQYSPASHSGSTHQHTFEQRIQFKSATRINGKRSAQQQYYHLVVELWANVQSLQELQWVKIATRSSLPLVVIGRSPCYFPKEGPGTAGAPSGS</sequence>
<dbReference type="PROSITE" id="PS51517">
    <property type="entry name" value="NDT80"/>
    <property type="match status" value="1"/>
</dbReference>
<evidence type="ECO:0000313" key="5">
    <source>
        <dbReference type="EMBL" id="KAF2182624.1"/>
    </source>
</evidence>
<reference evidence="5" key="1">
    <citation type="journal article" date="2020" name="Stud. Mycol.">
        <title>101 Dothideomycetes genomes: a test case for predicting lifestyles and emergence of pathogens.</title>
        <authorList>
            <person name="Haridas S."/>
            <person name="Albert R."/>
            <person name="Binder M."/>
            <person name="Bloem J."/>
            <person name="Labutti K."/>
            <person name="Salamov A."/>
            <person name="Andreopoulos B."/>
            <person name="Baker S."/>
            <person name="Barry K."/>
            <person name="Bills G."/>
            <person name="Bluhm B."/>
            <person name="Cannon C."/>
            <person name="Castanera R."/>
            <person name="Culley D."/>
            <person name="Daum C."/>
            <person name="Ezra D."/>
            <person name="Gonzalez J."/>
            <person name="Henrissat B."/>
            <person name="Kuo A."/>
            <person name="Liang C."/>
            <person name="Lipzen A."/>
            <person name="Lutzoni F."/>
            <person name="Magnuson J."/>
            <person name="Mondo S."/>
            <person name="Nolan M."/>
            <person name="Ohm R."/>
            <person name="Pangilinan J."/>
            <person name="Park H.-J."/>
            <person name="Ramirez L."/>
            <person name="Alfaro M."/>
            <person name="Sun H."/>
            <person name="Tritt A."/>
            <person name="Yoshinaga Y."/>
            <person name="Zwiers L.-H."/>
            <person name="Turgeon B."/>
            <person name="Goodwin S."/>
            <person name="Spatafora J."/>
            <person name="Crous P."/>
            <person name="Grigoriev I."/>
        </authorList>
    </citation>
    <scope>NUCLEOTIDE SEQUENCE</scope>
    <source>
        <strain evidence="5">CBS 207.26</strain>
    </source>
</reference>
<feature type="DNA-binding region" description="NDT80" evidence="2">
    <location>
        <begin position="1"/>
        <end position="231"/>
    </location>
</feature>
<dbReference type="SUPFAM" id="SSF49417">
    <property type="entry name" value="p53-like transcription factors"/>
    <property type="match status" value="1"/>
</dbReference>
<dbReference type="GO" id="GO:0000228">
    <property type="term" value="C:nuclear chromosome"/>
    <property type="evidence" value="ECO:0007669"/>
    <property type="project" value="TreeGrafter"/>
</dbReference>
<dbReference type="InterPro" id="IPR052605">
    <property type="entry name" value="Fungal_trans_regulator"/>
</dbReference>
<feature type="non-terminal residue" evidence="5">
    <location>
        <position position="241"/>
    </location>
</feature>
<feature type="region of interest" description="Disordered" evidence="3">
    <location>
        <begin position="109"/>
        <end position="129"/>
    </location>
</feature>
<dbReference type="GO" id="GO:0045944">
    <property type="term" value="P:positive regulation of transcription by RNA polymerase II"/>
    <property type="evidence" value="ECO:0007669"/>
    <property type="project" value="TreeGrafter"/>
</dbReference>
<dbReference type="InterPro" id="IPR024061">
    <property type="entry name" value="NDT80_DNA-bd_dom"/>
</dbReference>
<evidence type="ECO:0000256" key="2">
    <source>
        <dbReference type="PROSITE-ProRule" id="PRU00850"/>
    </source>
</evidence>
<dbReference type="GO" id="GO:0051321">
    <property type="term" value="P:meiotic cell cycle"/>
    <property type="evidence" value="ECO:0007669"/>
    <property type="project" value="TreeGrafter"/>
</dbReference>
<dbReference type="EMBL" id="ML994647">
    <property type="protein sequence ID" value="KAF2182624.1"/>
    <property type="molecule type" value="Genomic_DNA"/>
</dbReference>
<feature type="non-terminal residue" evidence="5">
    <location>
        <position position="1"/>
    </location>
</feature>
<dbReference type="Gene3D" id="2.60.40.1390">
    <property type="entry name" value="NDT80 DNA-binding domain"/>
    <property type="match status" value="1"/>
</dbReference>
<protein>
    <submittedName>
        <fullName evidence="5">p53-like transcription factor</fullName>
    </submittedName>
</protein>
<accession>A0A6A6DSN3</accession>
<dbReference type="OrthoDB" id="2288358at2759"/>
<dbReference type="PANTHER" id="PTHR35144">
    <property type="entry name" value="MEIOSIS-SPECIFIC TRANSCRIPTION FACTOR NDT80"/>
    <property type="match status" value="1"/>
</dbReference>
<evidence type="ECO:0000256" key="1">
    <source>
        <dbReference type="ARBA" id="ARBA00023125"/>
    </source>
</evidence>
<evidence type="ECO:0000256" key="3">
    <source>
        <dbReference type="SAM" id="MobiDB-lite"/>
    </source>
</evidence>
<name>A0A6A6DSN3_9PEZI</name>
<keyword evidence="1 2" id="KW-0238">DNA-binding</keyword>
<dbReference type="AlphaFoldDB" id="A0A6A6DSN3"/>
<dbReference type="PANTHER" id="PTHR35144:SF2">
    <property type="entry name" value="MEIOSIS-SPECIFIC TRANSCRIPTION FACTOR NDT80"/>
    <property type="match status" value="1"/>
</dbReference>
<dbReference type="Pfam" id="PF05224">
    <property type="entry name" value="NDT80_PhoG"/>
    <property type="match status" value="1"/>
</dbReference>
<dbReference type="InterPro" id="IPR008967">
    <property type="entry name" value="p53-like_TF_DNA-bd_sf"/>
</dbReference>
<dbReference type="GO" id="GO:0003677">
    <property type="term" value="F:DNA binding"/>
    <property type="evidence" value="ECO:0007669"/>
    <property type="project" value="UniProtKB-KW"/>
</dbReference>
<keyword evidence="6" id="KW-1185">Reference proteome</keyword>
<feature type="domain" description="NDT80" evidence="4">
    <location>
        <begin position="1"/>
        <end position="231"/>
    </location>
</feature>
<dbReference type="GO" id="GO:0003700">
    <property type="term" value="F:DNA-binding transcription factor activity"/>
    <property type="evidence" value="ECO:0007669"/>
    <property type="project" value="UniProtKB-UniRule"/>
</dbReference>
<proteinExistence type="predicted"/>